<keyword evidence="1" id="KW-0732">Signal</keyword>
<feature type="chain" id="PRO_5002531405" evidence="1">
    <location>
        <begin position="24"/>
        <end position="433"/>
    </location>
</feature>
<protein>
    <submittedName>
        <fullName evidence="2">Uncharacterized protein</fullName>
    </submittedName>
</protein>
<evidence type="ECO:0000256" key="1">
    <source>
        <dbReference type="SAM" id="SignalP"/>
    </source>
</evidence>
<dbReference type="EMBL" id="LBPV01000015">
    <property type="protein sequence ID" value="KKP65659.1"/>
    <property type="molecule type" value="Genomic_DNA"/>
</dbReference>
<comment type="caution">
    <text evidence="2">The sequence shown here is derived from an EMBL/GenBank/DDBJ whole genome shotgun (WGS) entry which is preliminary data.</text>
</comment>
<organism evidence="2 3">
    <name type="scientific">candidate division WS6 bacterium GW2011_GWE1_34_7</name>
    <dbReference type="NCBI Taxonomy" id="1619093"/>
    <lineage>
        <taxon>Bacteria</taxon>
        <taxon>Candidatus Dojkabacteria</taxon>
    </lineage>
</organism>
<evidence type="ECO:0000313" key="2">
    <source>
        <dbReference type="EMBL" id="KKP65659.1"/>
    </source>
</evidence>
<evidence type="ECO:0000313" key="3">
    <source>
        <dbReference type="Proteomes" id="UP000033866"/>
    </source>
</evidence>
<gene>
    <name evidence="2" type="ORF">UR61_C0015G0006</name>
</gene>
<proteinExistence type="predicted"/>
<name>A0A0G0B8H4_9BACT</name>
<accession>A0A0G0B8H4</accession>
<reference evidence="2 3" key="1">
    <citation type="journal article" date="2015" name="Nature">
        <title>rRNA introns, odd ribosomes, and small enigmatic genomes across a large radiation of phyla.</title>
        <authorList>
            <person name="Brown C.T."/>
            <person name="Hug L.A."/>
            <person name="Thomas B.C."/>
            <person name="Sharon I."/>
            <person name="Castelle C.J."/>
            <person name="Singh A."/>
            <person name="Wilkins M.J."/>
            <person name="Williams K.H."/>
            <person name="Banfield J.F."/>
        </authorList>
    </citation>
    <scope>NUCLEOTIDE SEQUENCE [LARGE SCALE GENOMIC DNA]</scope>
</reference>
<sequence>MKKMSYKLNAVLLLIGMSLASVAIVSVTNLFRKPPTMYIPPNYEILQTQTEESNTVSAEDDTSTPSRVETRETGLVLSATSTSGINQCGPLANKIDSESVCRRDSTGQVDFFNSRIPWPGQRVSVNATVYLYYVPVPLELFSGMNVEDSNRLISKEAPTFKAAGEQWEDTSANVMLPPGTQIDEYKGWVEDEPFGMKYNIGFLLGDGIRETQEGHTGINEKLPNDCEYCKNPSNPNPEKSNTIGEFMLDSVYRYPGEKTQVEEEEVMEECSDQDRFVPWPDTNFDACIASLPAVAVSFIKSITEPTWFDCIIHPSQCMDPKDIVIIMSSPFGSDKDCLDGFCTNAYMDTRNSTALPPTNSGGGKFYYVTECKAIIQGRDYDIQCAWDMSHLYKEKQVAGFDDLPTVESIPTDDEYNQFLLEEVKGARDIAIPL</sequence>
<feature type="signal peptide" evidence="1">
    <location>
        <begin position="1"/>
        <end position="23"/>
    </location>
</feature>
<dbReference type="Proteomes" id="UP000033866">
    <property type="component" value="Unassembled WGS sequence"/>
</dbReference>
<dbReference type="AlphaFoldDB" id="A0A0G0B8H4"/>